<evidence type="ECO:0000313" key="2">
    <source>
        <dbReference type="Proteomes" id="UP001354989"/>
    </source>
</evidence>
<evidence type="ECO:0000313" key="1">
    <source>
        <dbReference type="EMBL" id="BDC98860.1"/>
    </source>
</evidence>
<dbReference type="Proteomes" id="UP001354989">
    <property type="component" value="Chromosome"/>
</dbReference>
<keyword evidence="2" id="KW-1185">Reference proteome</keyword>
<sequence length="109" mass="12231">MGKAPDLGADIVCTHRSTQQVVVLDTKWKNIGGQAPSSEDLRQMYVYADYYGASRTALVYPGIEDKRIHGQFQRLFDEQEEKICEIIQLAPRGDLKEWEEGVGGLCLGQ</sequence>
<name>A0ABN6L6P5_9BACT</name>
<accession>A0ABN6L6P5</accession>
<dbReference type="InterPro" id="IPR019292">
    <property type="entry name" value="McrC"/>
</dbReference>
<proteinExistence type="predicted"/>
<protein>
    <recommendedName>
        <fullName evidence="3">McrBC 5-methylcytosine restriction system component</fullName>
    </recommendedName>
</protein>
<dbReference type="RefSeq" id="WP_338397921.1">
    <property type="nucleotide sequence ID" value="NZ_AP025292.1"/>
</dbReference>
<dbReference type="EMBL" id="AP025292">
    <property type="protein sequence ID" value="BDC98860.1"/>
    <property type="molecule type" value="Genomic_DNA"/>
</dbReference>
<organism evidence="1 2">
    <name type="scientific">Persicobacter psychrovividus</name>
    <dbReference type="NCBI Taxonomy" id="387638"/>
    <lineage>
        <taxon>Bacteria</taxon>
        <taxon>Pseudomonadati</taxon>
        <taxon>Bacteroidota</taxon>
        <taxon>Cytophagia</taxon>
        <taxon>Cytophagales</taxon>
        <taxon>Persicobacteraceae</taxon>
        <taxon>Persicobacter</taxon>
    </lineage>
</organism>
<reference evidence="1 2" key="1">
    <citation type="submission" date="2021-12" db="EMBL/GenBank/DDBJ databases">
        <title>Genome sequencing of bacteria with rrn-lacking chromosome and rrn-plasmid.</title>
        <authorList>
            <person name="Anda M."/>
            <person name="Iwasaki W."/>
        </authorList>
    </citation>
    <scope>NUCLEOTIDE SEQUENCE [LARGE SCALE GENOMIC DNA]</scope>
    <source>
        <strain evidence="1 2">NBRC 101262</strain>
    </source>
</reference>
<dbReference type="Pfam" id="PF10117">
    <property type="entry name" value="McrBC"/>
    <property type="match status" value="1"/>
</dbReference>
<evidence type="ECO:0008006" key="3">
    <source>
        <dbReference type="Google" id="ProtNLM"/>
    </source>
</evidence>
<gene>
    <name evidence="1" type="ORF">PEPS_11410</name>
</gene>